<feature type="domain" description="Hydantoinase A/oxoprolinase" evidence="1">
    <location>
        <begin position="207"/>
        <end position="495"/>
    </location>
</feature>
<dbReference type="GO" id="GO:0017168">
    <property type="term" value="F:5-oxoprolinase (ATP-hydrolyzing) activity"/>
    <property type="evidence" value="ECO:0007669"/>
    <property type="project" value="TreeGrafter"/>
</dbReference>
<name>A0A7W6BS16_9SPHN</name>
<dbReference type="AlphaFoldDB" id="A0A7W6BS16"/>
<dbReference type="Pfam" id="PF19278">
    <property type="entry name" value="Hydant_A_C"/>
    <property type="match status" value="1"/>
</dbReference>
<dbReference type="Proteomes" id="UP000571950">
    <property type="component" value="Unassembled WGS sequence"/>
</dbReference>
<dbReference type="PANTHER" id="PTHR11365:SF23">
    <property type="entry name" value="HYPOTHETICAL 5-OXOPROLINASE (EUROFUNG)-RELATED"/>
    <property type="match status" value="1"/>
</dbReference>
<dbReference type="EMBL" id="JACIDT010000008">
    <property type="protein sequence ID" value="MBB3926739.1"/>
    <property type="molecule type" value="Genomic_DNA"/>
</dbReference>
<proteinExistence type="predicted"/>
<organism evidence="4 5">
    <name type="scientific">Sphingobium jiangsuense</name>
    <dbReference type="NCBI Taxonomy" id="870476"/>
    <lineage>
        <taxon>Bacteria</taxon>
        <taxon>Pseudomonadati</taxon>
        <taxon>Pseudomonadota</taxon>
        <taxon>Alphaproteobacteria</taxon>
        <taxon>Sphingomonadales</taxon>
        <taxon>Sphingomonadaceae</taxon>
        <taxon>Sphingobium</taxon>
    </lineage>
</organism>
<protein>
    <submittedName>
        <fullName evidence="4">N-methylhydantoinase A</fullName>
        <ecNumber evidence="4">3.5.2.14</ecNumber>
    </submittedName>
</protein>
<evidence type="ECO:0000313" key="5">
    <source>
        <dbReference type="Proteomes" id="UP000571950"/>
    </source>
</evidence>
<dbReference type="InterPro" id="IPR008040">
    <property type="entry name" value="Hydant_A_N"/>
</dbReference>
<dbReference type="GO" id="GO:0047423">
    <property type="term" value="F:N-methylhydantoinase (ATP-hydrolyzing) activity"/>
    <property type="evidence" value="ECO:0007669"/>
    <property type="project" value="UniProtKB-EC"/>
</dbReference>
<keyword evidence="4" id="KW-0378">Hydrolase</keyword>
<dbReference type="EC" id="3.5.2.14" evidence="4"/>
<dbReference type="SUPFAM" id="SSF53067">
    <property type="entry name" value="Actin-like ATPase domain"/>
    <property type="match status" value="1"/>
</dbReference>
<comment type="caution">
    <text evidence="4">The sequence shown here is derived from an EMBL/GenBank/DDBJ whole genome shotgun (WGS) entry which is preliminary data.</text>
</comment>
<gene>
    <name evidence="4" type="ORF">GGR43_002462</name>
</gene>
<sequence>MRFRVCSDVGGTFSDLFVFDQNSGEWDIFKAFTVPSKPSDGVMAGLRQAADHYGMDLKDFLGDCVSLVHGSTVALNALIEGKVAKVGLICTRGFRDILTTREQGRSEPFLWKVDYPEPFVPRYLTLPVTERINSEGGVEIPLDENEVREAVRQLRRYDVQAIAVALIWSITNASHELRIGEIIREEWPEVPVVLSSQLNPILREYRRTSSAVVNASLLDVIRSYVADLQAQLSDNGYTQPLSLVTSAGGIVSVGDMMERPIFSINSGPSMAPVAGQTAVQLEHDIDNVLIVDMGGTSFDVSVVQDGKINLSREIVMGGCFLGVDLVDSRSVGSGGGSIARVDSGGLVHVGPESAGANPGPAFYGRGGTRPTVSDANVVLGYLDTGAFASGGTRLDPALAHKAVQEHVADPLKLDVAQAAFTMWSTVNNNMISAMQDLAISRGIDLREFIVVSGGGAAGMHIQAMAMELGIRELIIPKAAGVLSAYGGAFADLVKEFSAINFVESDRFDFDGVNALLASLEDNAVAFLDHHGIAQADRRLEFYVEARYPEQIWELSVPLRSGRIAGPDDLDALVNGFHAIHEKMYAVNDLSQPVECLQWKVRAIGRTPKPEIRKLPFGGEECAQAIKGTRKAFFKEYDGYVDTPVYDGTRLTHGNRIAGPAIIDEPTTTVVVLPGTHMTISEYGSYIARFAD</sequence>
<dbReference type="RefSeq" id="WP_188072249.1">
    <property type="nucleotide sequence ID" value="NZ_BSPS01000012.1"/>
</dbReference>
<keyword evidence="5" id="KW-1185">Reference proteome</keyword>
<dbReference type="GO" id="GO:0006749">
    <property type="term" value="P:glutathione metabolic process"/>
    <property type="evidence" value="ECO:0007669"/>
    <property type="project" value="TreeGrafter"/>
</dbReference>
<dbReference type="Pfam" id="PF05378">
    <property type="entry name" value="Hydant_A_N"/>
    <property type="match status" value="1"/>
</dbReference>
<feature type="domain" description="Hydantoinase/oxoprolinase N-terminal" evidence="2">
    <location>
        <begin position="4"/>
        <end position="186"/>
    </location>
</feature>
<dbReference type="InterPro" id="IPR049517">
    <property type="entry name" value="ACX-like_C"/>
</dbReference>
<evidence type="ECO:0000259" key="3">
    <source>
        <dbReference type="Pfam" id="PF19278"/>
    </source>
</evidence>
<evidence type="ECO:0000259" key="1">
    <source>
        <dbReference type="Pfam" id="PF01968"/>
    </source>
</evidence>
<dbReference type="GO" id="GO:0005829">
    <property type="term" value="C:cytosol"/>
    <property type="evidence" value="ECO:0007669"/>
    <property type="project" value="TreeGrafter"/>
</dbReference>
<accession>A0A7W6BS16</accession>
<dbReference type="InterPro" id="IPR002821">
    <property type="entry name" value="Hydantoinase_A"/>
</dbReference>
<dbReference type="InterPro" id="IPR043129">
    <property type="entry name" value="ATPase_NBD"/>
</dbReference>
<dbReference type="Pfam" id="PF01968">
    <property type="entry name" value="Hydantoinase_A"/>
    <property type="match status" value="1"/>
</dbReference>
<feature type="domain" description="Acetophenone carboxylase-like C-terminal" evidence="3">
    <location>
        <begin position="513"/>
        <end position="681"/>
    </location>
</feature>
<reference evidence="4 5" key="1">
    <citation type="submission" date="2020-08" db="EMBL/GenBank/DDBJ databases">
        <title>Genomic Encyclopedia of Type Strains, Phase IV (KMG-IV): sequencing the most valuable type-strain genomes for metagenomic binning, comparative biology and taxonomic classification.</title>
        <authorList>
            <person name="Goeker M."/>
        </authorList>
    </citation>
    <scope>NUCLEOTIDE SEQUENCE [LARGE SCALE GENOMIC DNA]</scope>
    <source>
        <strain evidence="4 5">DSM 26189</strain>
    </source>
</reference>
<dbReference type="PANTHER" id="PTHR11365">
    <property type="entry name" value="5-OXOPROLINASE RELATED"/>
    <property type="match status" value="1"/>
</dbReference>
<evidence type="ECO:0000259" key="2">
    <source>
        <dbReference type="Pfam" id="PF05378"/>
    </source>
</evidence>
<evidence type="ECO:0000313" key="4">
    <source>
        <dbReference type="EMBL" id="MBB3926739.1"/>
    </source>
</evidence>
<dbReference type="InterPro" id="IPR045079">
    <property type="entry name" value="Oxoprolinase-like"/>
</dbReference>